<keyword evidence="11" id="KW-1185">Reference proteome</keyword>
<feature type="repeat" description="ANK" evidence="7">
    <location>
        <begin position="102"/>
        <end position="125"/>
    </location>
</feature>
<evidence type="ECO:0000256" key="8">
    <source>
        <dbReference type="RuleBase" id="RU079119"/>
    </source>
</evidence>
<feature type="repeat" description="ANK" evidence="7">
    <location>
        <begin position="136"/>
        <end position="158"/>
    </location>
</feature>
<dbReference type="PROSITE" id="PS50088">
    <property type="entry name" value="ANK_REPEAT"/>
    <property type="match status" value="4"/>
</dbReference>
<evidence type="ECO:0000313" key="11">
    <source>
        <dbReference type="Proteomes" id="UP001044222"/>
    </source>
</evidence>
<dbReference type="GO" id="GO:0019706">
    <property type="term" value="F:protein-cysteine S-palmitoyltransferase activity"/>
    <property type="evidence" value="ECO:0007669"/>
    <property type="project" value="UniProtKB-EC"/>
</dbReference>
<dbReference type="AlphaFoldDB" id="A0A9D3LIV5"/>
<name>A0A9D3LIV5_ANGAN</name>
<evidence type="ECO:0000256" key="4">
    <source>
        <dbReference type="ARBA" id="ARBA00022989"/>
    </source>
</evidence>
<dbReference type="PROSITE" id="PS50216">
    <property type="entry name" value="DHHC"/>
    <property type="match status" value="1"/>
</dbReference>
<dbReference type="Pfam" id="PF12796">
    <property type="entry name" value="Ank_2"/>
    <property type="match status" value="2"/>
</dbReference>
<dbReference type="InterPro" id="IPR036770">
    <property type="entry name" value="Ankyrin_rpt-contain_sf"/>
</dbReference>
<dbReference type="PANTHER" id="PTHR24161">
    <property type="entry name" value="ANK_REP_REGION DOMAIN-CONTAINING PROTEIN-RELATED"/>
    <property type="match status" value="1"/>
</dbReference>
<dbReference type="PANTHER" id="PTHR24161:SF118">
    <property type="entry name" value="PALMITOYLTRANSFERASE"/>
    <property type="match status" value="1"/>
</dbReference>
<evidence type="ECO:0000256" key="3">
    <source>
        <dbReference type="ARBA" id="ARBA00022737"/>
    </source>
</evidence>
<dbReference type="PROSITE" id="PS50297">
    <property type="entry name" value="ANK_REP_REGION"/>
    <property type="match status" value="3"/>
</dbReference>
<organism evidence="10 11">
    <name type="scientific">Anguilla anguilla</name>
    <name type="common">European freshwater eel</name>
    <name type="synonym">Muraena anguilla</name>
    <dbReference type="NCBI Taxonomy" id="7936"/>
    <lineage>
        <taxon>Eukaryota</taxon>
        <taxon>Metazoa</taxon>
        <taxon>Chordata</taxon>
        <taxon>Craniata</taxon>
        <taxon>Vertebrata</taxon>
        <taxon>Euteleostomi</taxon>
        <taxon>Actinopterygii</taxon>
        <taxon>Neopterygii</taxon>
        <taxon>Teleostei</taxon>
        <taxon>Anguilliformes</taxon>
        <taxon>Anguillidae</taxon>
        <taxon>Anguilla</taxon>
    </lineage>
</organism>
<evidence type="ECO:0000259" key="9">
    <source>
        <dbReference type="Pfam" id="PF01529"/>
    </source>
</evidence>
<feature type="transmembrane region" description="Helical" evidence="8">
    <location>
        <begin position="239"/>
        <end position="258"/>
    </location>
</feature>
<comment type="subcellular location">
    <subcellularLocation>
        <location evidence="1">Membrane</location>
        <topology evidence="1">Multi-pass membrane protein</topology>
    </subcellularLocation>
</comment>
<evidence type="ECO:0000256" key="1">
    <source>
        <dbReference type="ARBA" id="ARBA00004141"/>
    </source>
</evidence>
<keyword evidence="4 8" id="KW-1133">Transmembrane helix</keyword>
<dbReference type="Pfam" id="PF01529">
    <property type="entry name" value="DHHC"/>
    <property type="match status" value="1"/>
</dbReference>
<keyword evidence="6 8" id="KW-0472">Membrane</keyword>
<evidence type="ECO:0000256" key="6">
    <source>
        <dbReference type="ARBA" id="ARBA00023136"/>
    </source>
</evidence>
<proteinExistence type="inferred from homology"/>
<keyword evidence="3" id="KW-0677">Repeat</keyword>
<dbReference type="EC" id="2.3.1.225" evidence="8"/>
<feature type="transmembrane region" description="Helical" evidence="8">
    <location>
        <begin position="270"/>
        <end position="288"/>
    </location>
</feature>
<keyword evidence="2 8" id="KW-0812">Transmembrane</keyword>
<reference evidence="10" key="1">
    <citation type="submission" date="2021-01" db="EMBL/GenBank/DDBJ databases">
        <title>A chromosome-scale assembly of European eel, Anguilla anguilla.</title>
        <authorList>
            <person name="Henkel C."/>
            <person name="Jong-Raadsen S.A."/>
            <person name="Dufour S."/>
            <person name="Weltzien F.-A."/>
            <person name="Palstra A.P."/>
            <person name="Pelster B."/>
            <person name="Spaink H.P."/>
            <person name="Van Den Thillart G.E."/>
            <person name="Jansen H."/>
            <person name="Zahm M."/>
            <person name="Klopp C."/>
            <person name="Cedric C."/>
            <person name="Louis A."/>
            <person name="Berthelot C."/>
            <person name="Parey E."/>
            <person name="Roest Crollius H."/>
            <person name="Montfort J."/>
            <person name="Robinson-Rechavi M."/>
            <person name="Bucao C."/>
            <person name="Bouchez O."/>
            <person name="Gislard M."/>
            <person name="Lluch J."/>
            <person name="Milhes M."/>
            <person name="Lampietro C."/>
            <person name="Lopez Roques C."/>
            <person name="Donnadieu C."/>
            <person name="Braasch I."/>
            <person name="Desvignes T."/>
            <person name="Postlethwait J."/>
            <person name="Bobe J."/>
            <person name="Guiguen Y."/>
            <person name="Dirks R."/>
        </authorList>
    </citation>
    <scope>NUCLEOTIDE SEQUENCE</scope>
    <source>
        <strain evidence="10">Tag_6206</strain>
        <tissue evidence="10">Liver</tissue>
    </source>
</reference>
<gene>
    <name evidence="10" type="ORF">ANANG_G00306440</name>
</gene>
<evidence type="ECO:0000256" key="7">
    <source>
        <dbReference type="PROSITE-ProRule" id="PRU00023"/>
    </source>
</evidence>
<feature type="domain" description="Palmitoyltransferase DHHC" evidence="9">
    <location>
        <begin position="355"/>
        <end position="394"/>
    </location>
</feature>
<evidence type="ECO:0000313" key="10">
    <source>
        <dbReference type="EMBL" id="KAG5831692.1"/>
    </source>
</evidence>
<feature type="repeat" description="ANK" evidence="7">
    <location>
        <begin position="35"/>
        <end position="67"/>
    </location>
</feature>
<dbReference type="SUPFAM" id="SSF48403">
    <property type="entry name" value="Ankyrin repeat"/>
    <property type="match status" value="1"/>
</dbReference>
<comment type="similarity">
    <text evidence="8">Belongs to the DHHC palmitoyltransferase family.</text>
</comment>
<keyword evidence="5 7" id="KW-0040">ANK repeat</keyword>
<keyword evidence="8" id="KW-0808">Transferase</keyword>
<comment type="catalytic activity">
    <reaction evidence="8">
        <text>L-cysteinyl-[protein] + hexadecanoyl-CoA = S-hexadecanoyl-L-cysteinyl-[protein] + CoA</text>
        <dbReference type="Rhea" id="RHEA:36683"/>
        <dbReference type="Rhea" id="RHEA-COMP:10131"/>
        <dbReference type="Rhea" id="RHEA-COMP:11032"/>
        <dbReference type="ChEBI" id="CHEBI:29950"/>
        <dbReference type="ChEBI" id="CHEBI:57287"/>
        <dbReference type="ChEBI" id="CHEBI:57379"/>
        <dbReference type="ChEBI" id="CHEBI:74151"/>
        <dbReference type="EC" id="2.3.1.225"/>
    </reaction>
</comment>
<feature type="transmembrane region" description="Helical" evidence="8">
    <location>
        <begin position="212"/>
        <end position="232"/>
    </location>
</feature>
<feature type="transmembrane region" description="Helical" evidence="8">
    <location>
        <begin position="300"/>
        <end position="325"/>
    </location>
</feature>
<dbReference type="GO" id="GO:0016020">
    <property type="term" value="C:membrane"/>
    <property type="evidence" value="ECO:0007669"/>
    <property type="project" value="UniProtKB-SubCell"/>
</dbReference>
<comment type="domain">
    <text evidence="8">The DHHC domain is required for palmitoyltransferase activity.</text>
</comment>
<dbReference type="InterPro" id="IPR001594">
    <property type="entry name" value="Palmitoyltrfase_DHHC"/>
</dbReference>
<evidence type="ECO:0000256" key="5">
    <source>
        <dbReference type="ARBA" id="ARBA00023043"/>
    </source>
</evidence>
<dbReference type="InterPro" id="IPR002110">
    <property type="entry name" value="Ankyrin_rpt"/>
</dbReference>
<evidence type="ECO:0000256" key="2">
    <source>
        <dbReference type="ARBA" id="ARBA00022692"/>
    </source>
</evidence>
<feature type="repeat" description="ANK" evidence="7">
    <location>
        <begin position="6"/>
        <end position="34"/>
    </location>
</feature>
<dbReference type="SMART" id="SM00248">
    <property type="entry name" value="ANK"/>
    <property type="match status" value="5"/>
</dbReference>
<comment type="caution">
    <text evidence="10">The sequence shown here is derived from an EMBL/GenBank/DDBJ whole genome shotgun (WGS) entry which is preliminary data.</text>
</comment>
<dbReference type="Proteomes" id="UP001044222">
    <property type="component" value="Chromosome 18"/>
</dbReference>
<keyword evidence="8" id="KW-0012">Acyltransferase</keyword>
<dbReference type="EMBL" id="JAFIRN010000018">
    <property type="protein sequence ID" value="KAG5831692.1"/>
    <property type="molecule type" value="Genomic_DNA"/>
</dbReference>
<accession>A0A9D3LIV5</accession>
<protein>
    <recommendedName>
        <fullName evidence="8">Palmitoyltransferase</fullName>
        <ecNumber evidence="8">2.3.1.225</ecNumber>
    </recommendedName>
</protein>
<dbReference type="Gene3D" id="1.25.40.20">
    <property type="entry name" value="Ankyrin repeat-containing domain"/>
    <property type="match status" value="1"/>
</dbReference>
<sequence>MGRVHALHYTAYQGNRALTELLLSNGADPNTPCDTGLTPFHFACRNGNVSIMHQMLQHGADVQTVDHQGKTALHHSVAGGNVLAIQYLNETGMFRFADTDRFQLTPLHLAASTGNSDVVRYLLRNDRCAADAADQQGATPLHVAAEKGAVEVSWLLLREAGLRILHLRNRQGLTPYDLCRQGTTYRHQQLTQILKKFINEPTDQKPKESYGMYYWTLLFPSVSGAVILLIAARLGGYGGVFCALLFPWLARSILSQYHRINSHQGLPNPVYVGTLTAGIFHTSVCFYYKILPNILCHKKLILAASATPTLLHVSIVHFSAVLWLFRKVLTKNPGQLQPEDADPRFSSIMSLVEANESSRFCIYCEIFQPDSCKHCRLCNMCVLDYDHHCLFLNQYAAALSRPAWGAVVGAEAWVLVLTAMNALTFAWECWLLAEQFEAVSMGTTTYFKRGGRSQRPLWRRWRTAVSFLLEGKRPRPPHGGCSRPSDGVRARERGMFRNVAEHSGMF</sequence>